<dbReference type="InterPro" id="IPR010985">
    <property type="entry name" value="Ribbon_hlx_hlx"/>
</dbReference>
<accession>A0A6N9T177</accession>
<organism evidence="3 4">
    <name type="scientific">Jiella pacifica</name>
    <dbReference type="NCBI Taxonomy" id="2696469"/>
    <lineage>
        <taxon>Bacteria</taxon>
        <taxon>Pseudomonadati</taxon>
        <taxon>Pseudomonadota</taxon>
        <taxon>Alphaproteobacteria</taxon>
        <taxon>Hyphomicrobiales</taxon>
        <taxon>Aurantimonadaceae</taxon>
        <taxon>Jiella</taxon>
    </lineage>
</organism>
<evidence type="ECO:0000313" key="3">
    <source>
        <dbReference type="EMBL" id="NDW05113.1"/>
    </source>
</evidence>
<dbReference type="Proteomes" id="UP000469011">
    <property type="component" value="Unassembled WGS sequence"/>
</dbReference>
<evidence type="ECO:0000313" key="4">
    <source>
        <dbReference type="Proteomes" id="UP000469011"/>
    </source>
</evidence>
<sequence length="92" mass="10313">MTNTPDKGDMLKVRMDAVTLSMMDTARAYLKLDKSKFIRESVREKAEAVIAEHQKTRFSAEDWTAFFGALDAPAAPTSRMKKAAAKFRDIQG</sequence>
<dbReference type="AlphaFoldDB" id="A0A6N9T177"/>
<keyword evidence="4" id="KW-1185">Reference proteome</keyword>
<gene>
    <name evidence="3" type="ORF">GTK09_11810</name>
</gene>
<dbReference type="SUPFAM" id="SSF47598">
    <property type="entry name" value="Ribbon-helix-helix"/>
    <property type="match status" value="1"/>
</dbReference>
<dbReference type="RefSeq" id="WP_163463359.1">
    <property type="nucleotide sequence ID" value="NZ_JAAAMG010000008.1"/>
</dbReference>
<keyword evidence="1" id="KW-1277">Toxin-antitoxin system</keyword>
<dbReference type="InterPro" id="IPR014795">
    <property type="entry name" value="TacA_1-like"/>
</dbReference>
<dbReference type="EMBL" id="JAAAMG010000008">
    <property type="protein sequence ID" value="NDW05113.1"/>
    <property type="molecule type" value="Genomic_DNA"/>
</dbReference>
<evidence type="ECO:0000256" key="1">
    <source>
        <dbReference type="ARBA" id="ARBA00022649"/>
    </source>
</evidence>
<evidence type="ECO:0000256" key="2">
    <source>
        <dbReference type="ARBA" id="ARBA00049988"/>
    </source>
</evidence>
<proteinExistence type="inferred from homology"/>
<dbReference type="GO" id="GO:0006355">
    <property type="term" value="P:regulation of DNA-templated transcription"/>
    <property type="evidence" value="ECO:0007669"/>
    <property type="project" value="InterPro"/>
</dbReference>
<dbReference type="Gene3D" id="1.20.5.780">
    <property type="entry name" value="Single helix bin"/>
    <property type="match status" value="1"/>
</dbReference>
<comment type="caution">
    <text evidence="3">The sequence shown here is derived from an EMBL/GenBank/DDBJ whole genome shotgun (WGS) entry which is preliminary data.</text>
</comment>
<comment type="similarity">
    <text evidence="2">Belongs to the TacA antitoxin family.</text>
</comment>
<protein>
    <submittedName>
        <fullName evidence="3">DUF1778 domain-containing protein</fullName>
    </submittedName>
</protein>
<dbReference type="Pfam" id="PF08681">
    <property type="entry name" value="TacA1"/>
    <property type="match status" value="1"/>
</dbReference>
<reference evidence="3 4" key="1">
    <citation type="submission" date="2020-01" db="EMBL/GenBank/DDBJ databases">
        <title>Jiella pacifica sp. nov.</title>
        <authorList>
            <person name="Xue Z."/>
            <person name="Zhu S."/>
            <person name="Chen J."/>
            <person name="Yang J."/>
        </authorList>
    </citation>
    <scope>NUCLEOTIDE SEQUENCE [LARGE SCALE GENOMIC DNA]</scope>
    <source>
        <strain evidence="3 4">40Bstr34</strain>
    </source>
</reference>
<name>A0A6N9T177_9HYPH</name>